<dbReference type="InterPro" id="IPR042095">
    <property type="entry name" value="SUMF_sf"/>
</dbReference>
<name>A0ABY2SSK8_9HYPH</name>
<comment type="caution">
    <text evidence="2">The sequence shown here is derived from an EMBL/GenBank/DDBJ whole genome shotgun (WGS) entry which is preliminary data.</text>
</comment>
<accession>A0ABY2SSK8</accession>
<dbReference type="Gene3D" id="3.90.1580.10">
    <property type="entry name" value="paralog of FGE (formylglycine-generating enzyme)"/>
    <property type="match status" value="1"/>
</dbReference>
<dbReference type="PANTHER" id="PTHR23150:SF19">
    <property type="entry name" value="FORMYLGLYCINE-GENERATING ENZYME"/>
    <property type="match status" value="1"/>
</dbReference>
<sequence>MRIMSISEPQHQRVFIPAGTFAMGSENFYPEERPIRQVAVAAFHMDKHLVTNAQFARFVEQTGYRTFAELPPDPALYPEADPALLVPGSLVFTRPNGPVSLRDYRAWWAYVPGACWRHPEGPDSNVDARGNHPVVQVTFGDAMAYAAWAGGVLPDEAQWEYAARGGLDGATYPWGDDFTLEGRFMANTWQGRFPWENLAEDGYEGTSPVMSYPPNGYGLFDVVGNVWEWTRSDYTPRHDATAPRSCCAPAAADPTRQRKVVKGGSHLCAPSYCLRYRPAARQGQTLDTATNHIGFRCITQG</sequence>
<dbReference type="PANTHER" id="PTHR23150">
    <property type="entry name" value="SULFATASE MODIFYING FACTOR 1, 2"/>
    <property type="match status" value="1"/>
</dbReference>
<dbReference type="InterPro" id="IPR051043">
    <property type="entry name" value="Sulfatase_Mod_Factor_Kinase"/>
</dbReference>
<dbReference type="SUPFAM" id="SSF56436">
    <property type="entry name" value="C-type lectin-like"/>
    <property type="match status" value="1"/>
</dbReference>
<feature type="domain" description="Sulfatase-modifying factor enzyme-like" evidence="1">
    <location>
        <begin position="12"/>
        <end position="298"/>
    </location>
</feature>
<evidence type="ECO:0000313" key="3">
    <source>
        <dbReference type="Proteomes" id="UP000305202"/>
    </source>
</evidence>
<dbReference type="Proteomes" id="UP000305202">
    <property type="component" value="Unassembled WGS sequence"/>
</dbReference>
<dbReference type="RefSeq" id="WP_136989432.1">
    <property type="nucleotide sequence ID" value="NZ_SZPQ01000006.1"/>
</dbReference>
<gene>
    <name evidence="2" type="ORF">FCN80_07180</name>
</gene>
<dbReference type="InterPro" id="IPR005532">
    <property type="entry name" value="SUMF_dom"/>
</dbReference>
<reference evidence="2 3" key="1">
    <citation type="submission" date="2019-04" db="EMBL/GenBank/DDBJ databases">
        <authorList>
            <person name="Li M."/>
            <person name="Gao C."/>
        </authorList>
    </citation>
    <scope>NUCLEOTIDE SEQUENCE [LARGE SCALE GENOMIC DNA]</scope>
    <source>
        <strain evidence="2 3">BGMRC 2031</strain>
    </source>
</reference>
<dbReference type="InterPro" id="IPR016187">
    <property type="entry name" value="CTDL_fold"/>
</dbReference>
<dbReference type="Pfam" id="PF03781">
    <property type="entry name" value="FGE-sulfatase"/>
    <property type="match status" value="1"/>
</dbReference>
<evidence type="ECO:0000313" key="2">
    <source>
        <dbReference type="EMBL" id="TKI07202.1"/>
    </source>
</evidence>
<evidence type="ECO:0000259" key="1">
    <source>
        <dbReference type="Pfam" id="PF03781"/>
    </source>
</evidence>
<dbReference type="EMBL" id="SZPQ01000006">
    <property type="protein sequence ID" value="TKI07202.1"/>
    <property type="molecule type" value="Genomic_DNA"/>
</dbReference>
<keyword evidence="3" id="KW-1185">Reference proteome</keyword>
<organism evidence="2 3">
    <name type="scientific">Martelella alba</name>
    <dbReference type="NCBI Taxonomy" id="2590451"/>
    <lineage>
        <taxon>Bacteria</taxon>
        <taxon>Pseudomonadati</taxon>
        <taxon>Pseudomonadota</taxon>
        <taxon>Alphaproteobacteria</taxon>
        <taxon>Hyphomicrobiales</taxon>
        <taxon>Aurantimonadaceae</taxon>
        <taxon>Martelella</taxon>
    </lineage>
</organism>
<proteinExistence type="predicted"/>
<protein>
    <submittedName>
        <fullName evidence="2">Formylglycine-generating enzyme family protein</fullName>
    </submittedName>
</protein>